<name>A0A8H6YVC4_9AGAR</name>
<reference evidence="1" key="1">
    <citation type="submission" date="2020-05" db="EMBL/GenBank/DDBJ databases">
        <title>Mycena genomes resolve the evolution of fungal bioluminescence.</title>
        <authorList>
            <person name="Tsai I.J."/>
        </authorList>
    </citation>
    <scope>NUCLEOTIDE SEQUENCE</scope>
    <source>
        <strain evidence="1">160909Yilan</strain>
    </source>
</reference>
<evidence type="ECO:0000313" key="2">
    <source>
        <dbReference type="Proteomes" id="UP000623467"/>
    </source>
</evidence>
<dbReference type="Proteomes" id="UP000623467">
    <property type="component" value="Unassembled WGS sequence"/>
</dbReference>
<evidence type="ECO:0000313" key="1">
    <source>
        <dbReference type="EMBL" id="KAF7367785.1"/>
    </source>
</evidence>
<accession>A0A8H6YVC4</accession>
<gene>
    <name evidence="1" type="ORF">MSAN_00842700</name>
</gene>
<organism evidence="1 2">
    <name type="scientific">Mycena sanguinolenta</name>
    <dbReference type="NCBI Taxonomy" id="230812"/>
    <lineage>
        <taxon>Eukaryota</taxon>
        <taxon>Fungi</taxon>
        <taxon>Dikarya</taxon>
        <taxon>Basidiomycota</taxon>
        <taxon>Agaricomycotina</taxon>
        <taxon>Agaricomycetes</taxon>
        <taxon>Agaricomycetidae</taxon>
        <taxon>Agaricales</taxon>
        <taxon>Marasmiineae</taxon>
        <taxon>Mycenaceae</taxon>
        <taxon>Mycena</taxon>
    </lineage>
</organism>
<dbReference type="AlphaFoldDB" id="A0A8H6YVC4"/>
<keyword evidence="2" id="KW-1185">Reference proteome</keyword>
<sequence>MSAAQPLWYLGWDGLMTTNLNILLNRRKEIEAEAGHGEAGEYPIWVSEDFEGINKYLAWCPSFADFFECRSGGRGFTPSGPIFWAVDGSLFIYGNWCVGCATLLENRGRLAGDDLGHPEHRRCARRVRLIMHTDDIEGYNDDAFLLELENRNQAVLEACGLYDDEEFEDDEDEDD</sequence>
<dbReference type="EMBL" id="JACAZH010000005">
    <property type="protein sequence ID" value="KAF7367785.1"/>
    <property type="molecule type" value="Genomic_DNA"/>
</dbReference>
<comment type="caution">
    <text evidence="1">The sequence shown here is derived from an EMBL/GenBank/DDBJ whole genome shotgun (WGS) entry which is preliminary data.</text>
</comment>
<protein>
    <submittedName>
        <fullName evidence="1">Uncharacterized protein</fullName>
    </submittedName>
</protein>
<proteinExistence type="predicted"/>